<protein>
    <submittedName>
        <fullName evidence="2">VOC family protein</fullName>
    </submittedName>
</protein>
<dbReference type="PANTHER" id="PTHR35908:SF1">
    <property type="entry name" value="CONSERVED PROTEIN"/>
    <property type="match status" value="1"/>
</dbReference>
<organism evidence="2 3">
    <name type="scientific">Prauserella halophila</name>
    <dbReference type="NCBI Taxonomy" id="185641"/>
    <lineage>
        <taxon>Bacteria</taxon>
        <taxon>Bacillati</taxon>
        <taxon>Actinomycetota</taxon>
        <taxon>Actinomycetes</taxon>
        <taxon>Pseudonocardiales</taxon>
        <taxon>Pseudonocardiaceae</taxon>
        <taxon>Prauserella</taxon>
    </lineage>
</organism>
<reference evidence="3" key="1">
    <citation type="journal article" date="2019" name="Int. J. Syst. Evol. Microbiol.">
        <title>The Global Catalogue of Microorganisms (GCM) 10K type strain sequencing project: providing services to taxonomists for standard genome sequencing and annotation.</title>
        <authorList>
            <consortium name="The Broad Institute Genomics Platform"/>
            <consortium name="The Broad Institute Genome Sequencing Center for Infectious Disease"/>
            <person name="Wu L."/>
            <person name="Ma J."/>
        </authorList>
    </citation>
    <scope>NUCLEOTIDE SEQUENCE [LARGE SCALE GENOMIC DNA]</scope>
    <source>
        <strain evidence="3">JCM 13023</strain>
    </source>
</reference>
<dbReference type="CDD" id="cd06587">
    <property type="entry name" value="VOC"/>
    <property type="match status" value="1"/>
</dbReference>
<evidence type="ECO:0000313" key="3">
    <source>
        <dbReference type="Proteomes" id="UP001500653"/>
    </source>
</evidence>
<name>A0ABP4H8X1_9PSEU</name>
<dbReference type="EMBL" id="BAAALN010000021">
    <property type="protein sequence ID" value="GAA1254188.1"/>
    <property type="molecule type" value="Genomic_DNA"/>
</dbReference>
<evidence type="ECO:0000313" key="2">
    <source>
        <dbReference type="EMBL" id="GAA1254188.1"/>
    </source>
</evidence>
<dbReference type="InterPro" id="IPR041581">
    <property type="entry name" value="Glyoxalase_6"/>
</dbReference>
<sequence>MVIRWEALTIDARDPLSLAQWWAETLGWRVTDPVPGGVEVQEPDGSAPSLFFVAVDDRKSAKNRLHLDLYAGDQGATLDDLLARGASRVSAGQPDEAEWTVLADPEGNEFCLLEPR</sequence>
<dbReference type="SUPFAM" id="SSF54593">
    <property type="entry name" value="Glyoxalase/Bleomycin resistance protein/Dihydroxybiphenyl dioxygenase"/>
    <property type="match status" value="1"/>
</dbReference>
<evidence type="ECO:0000259" key="1">
    <source>
        <dbReference type="PROSITE" id="PS51819"/>
    </source>
</evidence>
<dbReference type="Proteomes" id="UP001500653">
    <property type="component" value="Unassembled WGS sequence"/>
</dbReference>
<dbReference type="InterPro" id="IPR029068">
    <property type="entry name" value="Glyas_Bleomycin-R_OHBP_Dase"/>
</dbReference>
<accession>A0ABP4H8X1</accession>
<comment type="caution">
    <text evidence="2">The sequence shown here is derived from an EMBL/GenBank/DDBJ whole genome shotgun (WGS) entry which is preliminary data.</text>
</comment>
<keyword evidence="3" id="KW-1185">Reference proteome</keyword>
<dbReference type="PANTHER" id="PTHR35908">
    <property type="entry name" value="HYPOTHETICAL FUSION PROTEIN"/>
    <property type="match status" value="1"/>
</dbReference>
<dbReference type="InterPro" id="IPR037523">
    <property type="entry name" value="VOC_core"/>
</dbReference>
<gene>
    <name evidence="2" type="ORF">GCM10009676_46720</name>
</gene>
<dbReference type="PROSITE" id="PS51819">
    <property type="entry name" value="VOC"/>
    <property type="match status" value="1"/>
</dbReference>
<dbReference type="Gene3D" id="3.10.180.10">
    <property type="entry name" value="2,3-Dihydroxybiphenyl 1,2-Dioxygenase, domain 1"/>
    <property type="match status" value="1"/>
</dbReference>
<dbReference type="Pfam" id="PF18029">
    <property type="entry name" value="Glyoxalase_6"/>
    <property type="match status" value="1"/>
</dbReference>
<feature type="domain" description="VOC" evidence="1">
    <location>
        <begin position="4"/>
        <end position="115"/>
    </location>
</feature>
<proteinExistence type="predicted"/>